<gene>
    <name evidence="3" type="ORF">DACRYDRAFT_21746</name>
</gene>
<dbReference type="STRING" id="1858805.M5FXN3"/>
<dbReference type="HOGENOM" id="CLU_2605970_0_0_1"/>
<dbReference type="GeneID" id="63687596"/>
<dbReference type="RefSeq" id="XP_040629680.1">
    <property type="nucleotide sequence ID" value="XM_040772534.1"/>
</dbReference>
<keyword evidence="2" id="KW-0472">Membrane</keyword>
<dbReference type="OrthoDB" id="2555959at2759"/>
<feature type="transmembrane region" description="Helical" evidence="2">
    <location>
        <begin position="47"/>
        <end position="64"/>
    </location>
</feature>
<dbReference type="EMBL" id="JH795861">
    <property type="protein sequence ID" value="EJU02786.1"/>
    <property type="molecule type" value="Genomic_DNA"/>
</dbReference>
<evidence type="ECO:0000256" key="2">
    <source>
        <dbReference type="SAM" id="Phobius"/>
    </source>
</evidence>
<protein>
    <submittedName>
        <fullName evidence="3">Uncharacterized protein</fullName>
    </submittedName>
</protein>
<accession>M5FXN3</accession>
<name>M5FXN3_DACPD</name>
<evidence type="ECO:0000313" key="4">
    <source>
        <dbReference type="Proteomes" id="UP000030653"/>
    </source>
</evidence>
<evidence type="ECO:0000256" key="1">
    <source>
        <dbReference type="SAM" id="MobiDB-lite"/>
    </source>
</evidence>
<dbReference type="AlphaFoldDB" id="M5FXN3"/>
<proteinExistence type="predicted"/>
<feature type="region of interest" description="Disordered" evidence="1">
    <location>
        <begin position="1"/>
        <end position="28"/>
    </location>
</feature>
<sequence length="79" mass="8596">MAKSRVTPPQTPSSRTAPAKKVAPSSEKKPAISMWQSYNALSPRSRMIFGISLFIFAGAGLYISDKLEERLLASSPGKR</sequence>
<organism evidence="3 4">
    <name type="scientific">Dacryopinax primogenitus (strain DJM 731)</name>
    <name type="common">Brown rot fungus</name>
    <dbReference type="NCBI Taxonomy" id="1858805"/>
    <lineage>
        <taxon>Eukaryota</taxon>
        <taxon>Fungi</taxon>
        <taxon>Dikarya</taxon>
        <taxon>Basidiomycota</taxon>
        <taxon>Agaricomycotina</taxon>
        <taxon>Dacrymycetes</taxon>
        <taxon>Dacrymycetales</taxon>
        <taxon>Dacrymycetaceae</taxon>
        <taxon>Dacryopinax</taxon>
    </lineage>
</organism>
<reference evidence="3 4" key="1">
    <citation type="journal article" date="2012" name="Science">
        <title>The Paleozoic origin of enzymatic lignin decomposition reconstructed from 31 fungal genomes.</title>
        <authorList>
            <person name="Floudas D."/>
            <person name="Binder M."/>
            <person name="Riley R."/>
            <person name="Barry K."/>
            <person name="Blanchette R.A."/>
            <person name="Henrissat B."/>
            <person name="Martinez A.T."/>
            <person name="Otillar R."/>
            <person name="Spatafora J.W."/>
            <person name="Yadav J.S."/>
            <person name="Aerts A."/>
            <person name="Benoit I."/>
            <person name="Boyd A."/>
            <person name="Carlson A."/>
            <person name="Copeland A."/>
            <person name="Coutinho P.M."/>
            <person name="de Vries R.P."/>
            <person name="Ferreira P."/>
            <person name="Findley K."/>
            <person name="Foster B."/>
            <person name="Gaskell J."/>
            <person name="Glotzer D."/>
            <person name="Gorecki P."/>
            <person name="Heitman J."/>
            <person name="Hesse C."/>
            <person name="Hori C."/>
            <person name="Igarashi K."/>
            <person name="Jurgens J.A."/>
            <person name="Kallen N."/>
            <person name="Kersten P."/>
            <person name="Kohler A."/>
            <person name="Kuees U."/>
            <person name="Kumar T.K.A."/>
            <person name="Kuo A."/>
            <person name="LaButti K."/>
            <person name="Larrondo L.F."/>
            <person name="Lindquist E."/>
            <person name="Ling A."/>
            <person name="Lombard V."/>
            <person name="Lucas S."/>
            <person name="Lundell T."/>
            <person name="Martin R."/>
            <person name="McLaughlin D.J."/>
            <person name="Morgenstern I."/>
            <person name="Morin E."/>
            <person name="Murat C."/>
            <person name="Nagy L.G."/>
            <person name="Nolan M."/>
            <person name="Ohm R.A."/>
            <person name="Patyshakuliyeva A."/>
            <person name="Rokas A."/>
            <person name="Ruiz-Duenas F.J."/>
            <person name="Sabat G."/>
            <person name="Salamov A."/>
            <person name="Samejima M."/>
            <person name="Schmutz J."/>
            <person name="Slot J.C."/>
            <person name="St John F."/>
            <person name="Stenlid J."/>
            <person name="Sun H."/>
            <person name="Sun S."/>
            <person name="Syed K."/>
            <person name="Tsang A."/>
            <person name="Wiebenga A."/>
            <person name="Young D."/>
            <person name="Pisabarro A."/>
            <person name="Eastwood D.C."/>
            <person name="Martin F."/>
            <person name="Cullen D."/>
            <person name="Grigoriev I.V."/>
            <person name="Hibbett D.S."/>
        </authorList>
    </citation>
    <scope>NUCLEOTIDE SEQUENCE [LARGE SCALE GENOMIC DNA]</scope>
    <source>
        <strain evidence="3 4">DJM-731 SS1</strain>
    </source>
</reference>
<keyword evidence="2" id="KW-0812">Transmembrane</keyword>
<keyword evidence="2" id="KW-1133">Transmembrane helix</keyword>
<evidence type="ECO:0000313" key="3">
    <source>
        <dbReference type="EMBL" id="EJU02786.1"/>
    </source>
</evidence>
<keyword evidence="4" id="KW-1185">Reference proteome</keyword>
<dbReference type="Proteomes" id="UP000030653">
    <property type="component" value="Unassembled WGS sequence"/>
</dbReference>